<comment type="similarity">
    <text evidence="1">Belongs to the VAMP-associated protein (VAP) (TC 9.B.17) family.</text>
</comment>
<feature type="domain" description="MSP" evidence="2">
    <location>
        <begin position="1"/>
        <end position="79"/>
    </location>
</feature>
<reference evidence="3" key="2">
    <citation type="submission" date="2000-03" db="EMBL/GenBank/DDBJ databases">
        <authorList>
            <person name="Rounsley S.D."/>
            <person name="Lin X."/>
            <person name="Kaul S."/>
            <person name="Shea T.P."/>
            <person name="Fujii C.Y."/>
            <person name="Mason T.M."/>
            <person name="Shen M."/>
            <person name="Ronning C.M."/>
            <person name="Fraser C.M."/>
            <person name="Somerville C.R."/>
            <person name="Venter J.C."/>
        </authorList>
    </citation>
    <scope>NUCLEOTIDE SEQUENCE</scope>
</reference>
<dbReference type="InterPro" id="IPR000535">
    <property type="entry name" value="MSP_dom"/>
</dbReference>
<name>O82215_ARATH</name>
<dbReference type="InterPro" id="IPR008962">
    <property type="entry name" value="PapD-like_sf"/>
</dbReference>
<dbReference type="InterPro" id="IPR016763">
    <property type="entry name" value="VAP"/>
</dbReference>
<evidence type="ECO:0000256" key="1">
    <source>
        <dbReference type="ARBA" id="ARBA00008932"/>
    </source>
</evidence>
<dbReference type="Pfam" id="PF00635">
    <property type="entry name" value="Motile_Sperm"/>
    <property type="match status" value="1"/>
</dbReference>
<dbReference type="PIR" id="G84629">
    <property type="entry name" value="G84629"/>
</dbReference>
<dbReference type="AlphaFoldDB" id="O82215"/>
<dbReference type="EMBL" id="AC005170">
    <property type="protein sequence ID" value="AAC63659.1"/>
    <property type="molecule type" value="Genomic_DNA"/>
</dbReference>
<accession>O82215</accession>
<dbReference type="Gene3D" id="2.60.40.10">
    <property type="entry name" value="Immunoglobulins"/>
    <property type="match status" value="1"/>
</dbReference>
<gene>
    <name evidence="3" type="ordered locus">At2g23860</name>
</gene>
<dbReference type="PANTHER" id="PTHR10809">
    <property type="entry name" value="VESICLE-ASSOCIATED MEMBRANE PROTEIN-ASSOCIATED PROTEIN"/>
    <property type="match status" value="1"/>
</dbReference>
<evidence type="ECO:0000313" key="3">
    <source>
        <dbReference type="EMBL" id="AAC63659.1"/>
    </source>
</evidence>
<dbReference type="ExpressionAtlas" id="O82215">
    <property type="expression patterns" value="baseline and differential"/>
</dbReference>
<sequence length="110" mass="12546">MTTNPKNYCVRPNYGLILPKSTCKLKRKPGPSDMQSNEKFMIQRVKASPAVTAKEVTLETFNKESGHLVEETKLRVTYVCSTTTNITSPPRTRNGLYFNVFVRHFLFTSL</sequence>
<dbReference type="InterPro" id="IPR013783">
    <property type="entry name" value="Ig-like_fold"/>
</dbReference>
<evidence type="ECO:0000259" key="2">
    <source>
        <dbReference type="PROSITE" id="PS50202"/>
    </source>
</evidence>
<dbReference type="SUPFAM" id="SSF49354">
    <property type="entry name" value="PapD-like"/>
    <property type="match status" value="1"/>
</dbReference>
<dbReference type="PANTHER" id="PTHR10809:SF117">
    <property type="entry name" value="VESICLE-ASSOCIATED PROTEIN 1-1-RELATED"/>
    <property type="match status" value="1"/>
</dbReference>
<reference key="1">
    <citation type="journal article" date="1999" name="Nature">
        <title>Sequence and analysis of chromosome 2 of the plant Arabidopsis thaliana.</title>
        <authorList>
            <person name="Lin X."/>
            <person name="Kaul S."/>
            <person name="Rounsley S."/>
            <person name="Shea T.P."/>
            <person name="Benito M.I."/>
            <person name="Town C.D."/>
            <person name="Fujii C.Y."/>
            <person name="Mason T."/>
            <person name="Bowman C.L."/>
            <person name="Barnstead M."/>
            <person name="Feldblyum T.V."/>
            <person name="Buell C.R."/>
            <person name="Ketchum K.A."/>
            <person name="Lee J."/>
            <person name="Ronning C.M."/>
            <person name="Koo H.L."/>
            <person name="Moffat K.S."/>
            <person name="Cronin L.A."/>
            <person name="Shen M."/>
            <person name="Pai G."/>
            <person name="Van Aken S."/>
            <person name="Umayam L."/>
            <person name="Tallon L.J."/>
            <person name="Gill J.E."/>
            <person name="Adams M.D."/>
            <person name="Carrera A.J."/>
            <person name="Creasy T.H."/>
            <person name="Goodman H.M."/>
            <person name="Somerville C.R."/>
            <person name="Copenhaver G.P."/>
            <person name="Preuss D."/>
            <person name="Nierman W.C."/>
            <person name="White O."/>
            <person name="Eisen J.A."/>
            <person name="Salzberg S.L."/>
            <person name="Fraser C.M."/>
            <person name="Venter J.C."/>
        </authorList>
    </citation>
    <scope>NUCLEOTIDE SEQUENCE [LARGE SCALE GENOMIC DNA]</scope>
    <source>
        <strain>cv. Columbia</strain>
    </source>
</reference>
<dbReference type="PROSITE" id="PS50202">
    <property type="entry name" value="MSP"/>
    <property type="match status" value="1"/>
</dbReference>
<reference evidence="3" key="3">
    <citation type="submission" date="2002-02" db="EMBL/GenBank/DDBJ databases">
        <authorList>
            <person name="Town C.D."/>
            <person name="Kaul S."/>
        </authorList>
    </citation>
    <scope>NUCLEOTIDE SEQUENCE</scope>
</reference>
<organism evidence="3">
    <name type="scientific">Arabidopsis thaliana</name>
    <name type="common">Mouse-ear cress</name>
    <dbReference type="NCBI Taxonomy" id="3702"/>
    <lineage>
        <taxon>Eukaryota</taxon>
        <taxon>Viridiplantae</taxon>
        <taxon>Streptophyta</taxon>
        <taxon>Embryophyta</taxon>
        <taxon>Tracheophyta</taxon>
        <taxon>Spermatophyta</taxon>
        <taxon>Magnoliopsida</taxon>
        <taxon>eudicotyledons</taxon>
        <taxon>Gunneridae</taxon>
        <taxon>Pentapetalae</taxon>
        <taxon>rosids</taxon>
        <taxon>malvids</taxon>
        <taxon>Brassicales</taxon>
        <taxon>Brassicaceae</taxon>
        <taxon>Camelineae</taxon>
        <taxon>Arabidopsis</taxon>
    </lineage>
</organism>
<dbReference type="GO" id="GO:0005789">
    <property type="term" value="C:endoplasmic reticulum membrane"/>
    <property type="evidence" value="ECO:0007669"/>
    <property type="project" value="InterPro"/>
</dbReference>
<proteinExistence type="inferred from homology"/>
<protein>
    <submittedName>
        <fullName evidence="3">Uncharacterized protein At2g23860</fullName>
    </submittedName>
</protein>